<dbReference type="Proteomes" id="UP000790833">
    <property type="component" value="Unassembled WGS sequence"/>
</dbReference>
<dbReference type="GO" id="GO:1990269">
    <property type="term" value="F:RNA polymerase II C-terminal domain phosphoserine binding"/>
    <property type="evidence" value="ECO:0007669"/>
    <property type="project" value="TreeGrafter"/>
</dbReference>
<evidence type="ECO:0000259" key="6">
    <source>
        <dbReference type="PROSITE" id="PS51360"/>
    </source>
</evidence>
<keyword evidence="4" id="KW-0539">Nucleus</keyword>
<feature type="region of interest" description="Disordered" evidence="5">
    <location>
        <begin position="117"/>
        <end position="187"/>
    </location>
</feature>
<comment type="caution">
    <text evidence="7">The sequence shown here is derived from an EMBL/GenBank/DDBJ whole genome shotgun (WGS) entry which is preliminary data.</text>
</comment>
<feature type="compositionally biased region" description="Acidic residues" evidence="5">
    <location>
        <begin position="160"/>
        <end position="187"/>
    </location>
</feature>
<dbReference type="GO" id="GO:0003677">
    <property type="term" value="F:DNA binding"/>
    <property type="evidence" value="ECO:0007669"/>
    <property type="project" value="InterPro"/>
</dbReference>
<sequence length="538" mass="62234">MSDLDDDLLALAGGADSDYDSSPEPDVTSKKRRITDFEDDDDEGEDGNAENADDEFEQEEIVNPYPLEGKYKDASDRDRLEAMDELTKERILFDRGQEMEKYNERKYLLERMKELKRGLAQKSSSVVSAKSRSKAVNTKEDKLSELRKQRQKRQKKSTDSYDEDEDDDEESDDNLEDDFDDDGYDEEGEVEWGGVLSTQRGISGARKRSTVRATVTDINTIAVGRTVLSKHFYVSDFTDLVIDCYGKINVGMDNRTRQPLYRLVKIMDVVSRPEKSYVLPAGSKCDIYLKVSQNSRQVREFPLGMFSDSPVTNDEFDRYVKELQKADEEIEYVDDVNDKFEQLSHMINRGISDNDVNEMLVRKQKQKAQDLNSLSGYDAVFEKTKLRDQLKIAEQENDFVRVKDLQTRLSKLDQVIVEKTKDKDGSSKTYDSMQKVNERNRKLNLANIRKAEIKNQIQRKSVEQSNDDPFLRLKTVTRIFYQEITEQENQRALADAHKNFLKDLEDRTKNEEKLAASTYRVLGKIDEVIRTIDIDLQI</sequence>
<protein>
    <recommendedName>
        <fullName evidence="6">Plus3 domain-containing protein</fullName>
    </recommendedName>
</protein>
<comment type="subcellular location">
    <subcellularLocation>
        <location evidence="1">Nucleus</location>
    </subcellularLocation>
</comment>
<feature type="compositionally biased region" description="Basic and acidic residues" evidence="5">
    <location>
        <begin position="137"/>
        <end position="148"/>
    </location>
</feature>
<dbReference type="InterPro" id="IPR036128">
    <property type="entry name" value="Plus3-like_sf"/>
</dbReference>
<keyword evidence="2" id="KW-0805">Transcription regulation</keyword>
<dbReference type="PANTHER" id="PTHR13115:SF8">
    <property type="entry name" value="RNA POLYMERASE-ASSOCIATED PROTEIN RTF1 HOMOLOG"/>
    <property type="match status" value="1"/>
</dbReference>
<dbReference type="OrthoDB" id="166375at2759"/>
<organism evidence="7 8">
    <name type="scientific">Scheffersomyces spartinae</name>
    <dbReference type="NCBI Taxonomy" id="45513"/>
    <lineage>
        <taxon>Eukaryota</taxon>
        <taxon>Fungi</taxon>
        <taxon>Dikarya</taxon>
        <taxon>Ascomycota</taxon>
        <taxon>Saccharomycotina</taxon>
        <taxon>Pichiomycetes</taxon>
        <taxon>Debaryomycetaceae</taxon>
        <taxon>Scheffersomyces</taxon>
    </lineage>
</organism>
<dbReference type="PANTHER" id="PTHR13115">
    <property type="entry name" value="RNA POLYMERASE-ASSOCIATED PROTEIN RTF1 HOMOLOG"/>
    <property type="match status" value="1"/>
</dbReference>
<gene>
    <name evidence="7" type="ORF">KQ657_003636</name>
</gene>
<dbReference type="Gene3D" id="3.90.70.200">
    <property type="entry name" value="Plus-3 domain"/>
    <property type="match status" value="1"/>
</dbReference>
<dbReference type="GO" id="GO:0016593">
    <property type="term" value="C:Cdc73/Paf1 complex"/>
    <property type="evidence" value="ECO:0007669"/>
    <property type="project" value="TreeGrafter"/>
</dbReference>
<evidence type="ECO:0000256" key="5">
    <source>
        <dbReference type="SAM" id="MobiDB-lite"/>
    </source>
</evidence>
<dbReference type="GeneID" id="66117010"/>
<dbReference type="Pfam" id="PF03126">
    <property type="entry name" value="Plus-3"/>
    <property type="match status" value="1"/>
</dbReference>
<feature type="domain" description="Plus3" evidence="6">
    <location>
        <begin position="212"/>
        <end position="348"/>
    </location>
</feature>
<keyword evidence="8" id="KW-1185">Reference proteome</keyword>
<evidence type="ECO:0000313" key="7">
    <source>
        <dbReference type="EMBL" id="KAG7195115.1"/>
    </source>
</evidence>
<proteinExistence type="predicted"/>
<dbReference type="RefSeq" id="XP_043050662.1">
    <property type="nucleotide sequence ID" value="XM_043194338.1"/>
</dbReference>
<evidence type="ECO:0000313" key="8">
    <source>
        <dbReference type="Proteomes" id="UP000790833"/>
    </source>
</evidence>
<feature type="compositionally biased region" description="Acidic residues" evidence="5">
    <location>
        <begin position="37"/>
        <end position="60"/>
    </location>
</feature>
<dbReference type="InterPro" id="IPR004343">
    <property type="entry name" value="Plus-3_dom"/>
</dbReference>
<name>A0A9P7VCC5_9ASCO</name>
<evidence type="ECO:0000256" key="4">
    <source>
        <dbReference type="ARBA" id="ARBA00023242"/>
    </source>
</evidence>
<evidence type="ECO:0000256" key="3">
    <source>
        <dbReference type="ARBA" id="ARBA00023163"/>
    </source>
</evidence>
<keyword evidence="3" id="KW-0804">Transcription</keyword>
<evidence type="ECO:0000256" key="2">
    <source>
        <dbReference type="ARBA" id="ARBA00023015"/>
    </source>
</evidence>
<dbReference type="EMBL" id="JAHMUF010000004">
    <property type="protein sequence ID" value="KAG7195115.1"/>
    <property type="molecule type" value="Genomic_DNA"/>
</dbReference>
<feature type="region of interest" description="Disordered" evidence="5">
    <location>
        <begin position="1"/>
        <end position="77"/>
    </location>
</feature>
<accession>A0A9P7VCC5</accession>
<dbReference type="AlphaFoldDB" id="A0A9P7VCC5"/>
<dbReference type="PROSITE" id="PS51360">
    <property type="entry name" value="PLUS3"/>
    <property type="match status" value="1"/>
</dbReference>
<dbReference type="SUPFAM" id="SSF159042">
    <property type="entry name" value="Plus3-like"/>
    <property type="match status" value="1"/>
</dbReference>
<reference evidence="7" key="1">
    <citation type="submission" date="2021-03" db="EMBL/GenBank/DDBJ databases">
        <authorList>
            <person name="Palmer J.M."/>
        </authorList>
    </citation>
    <scope>NUCLEOTIDE SEQUENCE</scope>
    <source>
        <strain evidence="7">ARV_011</strain>
    </source>
</reference>
<dbReference type="SMART" id="SM00719">
    <property type="entry name" value="Plus3"/>
    <property type="match status" value="1"/>
</dbReference>
<feature type="compositionally biased region" description="Low complexity" evidence="5">
    <location>
        <begin position="120"/>
        <end position="136"/>
    </location>
</feature>
<evidence type="ECO:0000256" key="1">
    <source>
        <dbReference type="ARBA" id="ARBA00004123"/>
    </source>
</evidence>